<dbReference type="Gene3D" id="2.40.50.40">
    <property type="match status" value="1"/>
</dbReference>
<dbReference type="AlphaFoldDB" id="A0A9W6U9S3"/>
<dbReference type="PANTHER" id="PTHR37984:SF5">
    <property type="entry name" value="PROTEIN NYNRIN-LIKE"/>
    <property type="match status" value="1"/>
</dbReference>
<comment type="caution">
    <text evidence="3">The sequence shown here is derived from an EMBL/GenBank/DDBJ whole genome shotgun (WGS) entry which is preliminary data.</text>
</comment>
<dbReference type="InterPro" id="IPR050951">
    <property type="entry name" value="Retrovirus_Pol_polyprotein"/>
</dbReference>
<evidence type="ECO:0000259" key="1">
    <source>
        <dbReference type="PROSITE" id="PS50013"/>
    </source>
</evidence>
<dbReference type="InterPro" id="IPR023780">
    <property type="entry name" value="Chromo_domain"/>
</dbReference>
<dbReference type="GO" id="GO:0003676">
    <property type="term" value="F:nucleic acid binding"/>
    <property type="evidence" value="ECO:0007669"/>
    <property type="project" value="InterPro"/>
</dbReference>
<dbReference type="Gene3D" id="3.30.420.10">
    <property type="entry name" value="Ribonuclease H-like superfamily/Ribonuclease H"/>
    <property type="match status" value="1"/>
</dbReference>
<dbReference type="InterPro" id="IPR000953">
    <property type="entry name" value="Chromo/chromo_shadow_dom"/>
</dbReference>
<organism evidence="3 4">
    <name type="scientific">Phytophthora lilii</name>
    <dbReference type="NCBI Taxonomy" id="2077276"/>
    <lineage>
        <taxon>Eukaryota</taxon>
        <taxon>Sar</taxon>
        <taxon>Stramenopiles</taxon>
        <taxon>Oomycota</taxon>
        <taxon>Peronosporomycetes</taxon>
        <taxon>Peronosporales</taxon>
        <taxon>Peronosporaceae</taxon>
        <taxon>Phytophthora</taxon>
    </lineage>
</organism>
<dbReference type="Proteomes" id="UP001165083">
    <property type="component" value="Unassembled WGS sequence"/>
</dbReference>
<dbReference type="GO" id="GO:0015074">
    <property type="term" value="P:DNA integration"/>
    <property type="evidence" value="ECO:0007669"/>
    <property type="project" value="InterPro"/>
</dbReference>
<evidence type="ECO:0000313" key="3">
    <source>
        <dbReference type="EMBL" id="GMF28756.1"/>
    </source>
</evidence>
<gene>
    <name evidence="3" type="ORF">Plil01_001214200</name>
</gene>
<dbReference type="CDD" id="cd00024">
    <property type="entry name" value="CD_CSD"/>
    <property type="match status" value="1"/>
</dbReference>
<evidence type="ECO:0000313" key="4">
    <source>
        <dbReference type="Proteomes" id="UP001165083"/>
    </source>
</evidence>
<reference evidence="3" key="1">
    <citation type="submission" date="2023-04" db="EMBL/GenBank/DDBJ databases">
        <title>Phytophthora lilii NBRC 32176.</title>
        <authorList>
            <person name="Ichikawa N."/>
            <person name="Sato H."/>
            <person name="Tonouchi N."/>
        </authorList>
    </citation>
    <scope>NUCLEOTIDE SEQUENCE</scope>
    <source>
        <strain evidence="3">NBRC 32176</strain>
    </source>
</reference>
<dbReference type="InterPro" id="IPR016197">
    <property type="entry name" value="Chromo-like_dom_sf"/>
</dbReference>
<dbReference type="InterPro" id="IPR012337">
    <property type="entry name" value="RNaseH-like_sf"/>
</dbReference>
<dbReference type="InterPro" id="IPR001584">
    <property type="entry name" value="Integrase_cat-core"/>
</dbReference>
<dbReference type="PROSITE" id="PS50013">
    <property type="entry name" value="CHROMO_2"/>
    <property type="match status" value="1"/>
</dbReference>
<accession>A0A9W6U9S3</accession>
<dbReference type="OrthoDB" id="121144at2759"/>
<dbReference type="EMBL" id="BSXW01000734">
    <property type="protein sequence ID" value="GMF28756.1"/>
    <property type="molecule type" value="Genomic_DNA"/>
</dbReference>
<feature type="domain" description="Chromo" evidence="1">
    <location>
        <begin position="338"/>
        <end position="400"/>
    </location>
</feature>
<dbReference type="SUPFAM" id="SSF53098">
    <property type="entry name" value="Ribonuclease H-like"/>
    <property type="match status" value="1"/>
</dbReference>
<dbReference type="SUPFAM" id="SSF54160">
    <property type="entry name" value="Chromo domain-like"/>
    <property type="match status" value="1"/>
</dbReference>
<protein>
    <submittedName>
        <fullName evidence="3">Unnamed protein product</fullName>
    </submittedName>
</protein>
<dbReference type="PANTHER" id="PTHR37984">
    <property type="entry name" value="PROTEIN CBG26694"/>
    <property type="match status" value="1"/>
</dbReference>
<dbReference type="Pfam" id="PF00385">
    <property type="entry name" value="Chromo"/>
    <property type="match status" value="1"/>
</dbReference>
<dbReference type="SMART" id="SM00298">
    <property type="entry name" value="CHROMO"/>
    <property type="match status" value="1"/>
</dbReference>
<feature type="domain" description="Integrase catalytic" evidence="2">
    <location>
        <begin position="11"/>
        <end position="171"/>
    </location>
</feature>
<keyword evidence="4" id="KW-1185">Reference proteome</keyword>
<dbReference type="InterPro" id="IPR036397">
    <property type="entry name" value="RNaseH_sf"/>
</dbReference>
<name>A0A9W6U9S3_9STRA</name>
<sequence>MVQGDSPGNIVATYPFQVIAMDHIPSLPASYKGNTELLVWVDLFTGFVIVKANASRNAQTVAEAYEETIFRRFGASEAIRHDREPGFMSDFFRAFNRLMGQRQRATLTYRSQANGAAERMVQTITRAIMMYIADIDQRDWDEYAERLTFALNTAHDRTRDETPFFLVHGWDPRSTLEATLAVGSTSHRDVEVKRWRFRIQRHYKLARAQALELIQEAVEARARRQNEVATEHLIATGSRVWLYLDQVKPGYARKLAHMWHGPFRVADMVSAYDVRLETEGTLYQLYPVVHISKLKPVREFPSRPAVRLATPDEERFDFDEELLPEDGWETRDLGEDVFVVEKILDVREGRATRYGRARREFEVKWKGYPDSTWVDELDLNCGGLLHDFLRQRTGRHQFEVMQSHENAGEAEPGG</sequence>
<evidence type="ECO:0000259" key="2">
    <source>
        <dbReference type="PROSITE" id="PS50994"/>
    </source>
</evidence>
<dbReference type="PROSITE" id="PS50994">
    <property type="entry name" value="INTEGRASE"/>
    <property type="match status" value="1"/>
</dbReference>
<proteinExistence type="predicted"/>